<dbReference type="RefSeq" id="WP_110814628.1">
    <property type="nucleotide sequence ID" value="NZ_QJTE01000003.1"/>
</dbReference>
<dbReference type="PANTHER" id="PTHR33643">
    <property type="entry name" value="UREASE ACCESSORY PROTEIN D"/>
    <property type="match status" value="1"/>
</dbReference>
<comment type="function">
    <text evidence="3">Required for maturation of urease via the functional incorporation of the urease nickel metallocenter.</text>
</comment>
<comment type="subunit">
    <text evidence="3">UreD, UreF and UreG form a complex that acts as a GTP-hydrolysis-dependent molecular chaperone, activating the urease apoprotein by helping to assemble the nickel containing metallocenter of UreC. The UreE protein probably delivers the nickel.</text>
</comment>
<dbReference type="InterPro" id="IPR002669">
    <property type="entry name" value="UreD"/>
</dbReference>
<name>A0A318T6R1_9RHOB</name>
<reference evidence="4 5" key="1">
    <citation type="submission" date="2018-06" db="EMBL/GenBank/DDBJ databases">
        <title>Genomic Encyclopedia of Type Strains, Phase III (KMG-III): the genomes of soil and plant-associated and newly described type strains.</title>
        <authorList>
            <person name="Whitman W."/>
        </authorList>
    </citation>
    <scope>NUCLEOTIDE SEQUENCE [LARGE SCALE GENOMIC DNA]</scope>
    <source>
        <strain evidence="4 5">CECT 9025</strain>
    </source>
</reference>
<gene>
    <name evidence="3" type="primary">ureD</name>
    <name evidence="4" type="ORF">DFP88_103454</name>
</gene>
<proteinExistence type="inferred from homology"/>
<dbReference type="Pfam" id="PF01774">
    <property type="entry name" value="UreD"/>
    <property type="match status" value="1"/>
</dbReference>
<dbReference type="AlphaFoldDB" id="A0A318T6R1"/>
<comment type="subcellular location">
    <subcellularLocation>
        <location evidence="3">Cytoplasm</location>
    </subcellularLocation>
</comment>
<sequence length="278" mass="29026">MTIPEVQTPAPGPAQPRAVGAARIAVRQAGGISRLADLRQEGSLKLLLPRRSGAAVEAVLLYTAGGLTGGDAMEVAALAEAEAQLVLTTQAAERAYRARPGPPARVRAHLTASEGARLHWLPQETLLYDGASLDRRLEVDLAAGASALLCEPLILGRTAMGEVVRQAALSDRWTLRREGRLLYHDVLRLTGDVAATFDRAAVGGGARALAQVALAAPGAGARAAEIRAMLPDAAGASAPDPDLLLIRLLAIDGFALRAALIPLLERLSGAPLPKVWRL</sequence>
<evidence type="ECO:0000313" key="5">
    <source>
        <dbReference type="Proteomes" id="UP000248311"/>
    </source>
</evidence>
<dbReference type="HAMAP" id="MF_01384">
    <property type="entry name" value="UreD"/>
    <property type="match status" value="1"/>
</dbReference>
<dbReference type="GO" id="GO:0005737">
    <property type="term" value="C:cytoplasm"/>
    <property type="evidence" value="ECO:0007669"/>
    <property type="project" value="UniProtKB-SubCell"/>
</dbReference>
<evidence type="ECO:0000256" key="1">
    <source>
        <dbReference type="ARBA" id="ARBA00007177"/>
    </source>
</evidence>
<keyword evidence="3" id="KW-0996">Nickel insertion</keyword>
<protein>
    <recommendedName>
        <fullName evidence="3">Urease accessory protein UreD</fullName>
    </recommendedName>
</protein>
<evidence type="ECO:0000313" key="4">
    <source>
        <dbReference type="EMBL" id="PYE84088.1"/>
    </source>
</evidence>
<dbReference type="PANTHER" id="PTHR33643:SF1">
    <property type="entry name" value="UREASE ACCESSORY PROTEIN D"/>
    <property type="match status" value="1"/>
</dbReference>
<comment type="caution">
    <text evidence="4">The sequence shown here is derived from an EMBL/GenBank/DDBJ whole genome shotgun (WGS) entry which is preliminary data.</text>
</comment>
<evidence type="ECO:0000256" key="3">
    <source>
        <dbReference type="HAMAP-Rule" id="MF_01384"/>
    </source>
</evidence>
<dbReference type="Proteomes" id="UP000248311">
    <property type="component" value="Unassembled WGS sequence"/>
</dbReference>
<comment type="similarity">
    <text evidence="1 3">Belongs to the UreD family.</text>
</comment>
<dbReference type="GO" id="GO:0016151">
    <property type="term" value="F:nickel cation binding"/>
    <property type="evidence" value="ECO:0007669"/>
    <property type="project" value="UniProtKB-UniRule"/>
</dbReference>
<keyword evidence="2 3" id="KW-0143">Chaperone</keyword>
<dbReference type="EMBL" id="QJTE01000003">
    <property type="protein sequence ID" value="PYE84088.1"/>
    <property type="molecule type" value="Genomic_DNA"/>
</dbReference>
<evidence type="ECO:0000256" key="2">
    <source>
        <dbReference type="ARBA" id="ARBA00023186"/>
    </source>
</evidence>
<accession>A0A318T6R1</accession>
<dbReference type="OrthoDB" id="9798842at2"/>
<keyword evidence="5" id="KW-1185">Reference proteome</keyword>
<organism evidence="4 5">
    <name type="scientific">Pseudoroseicyclus aestuarii</name>
    <dbReference type="NCBI Taxonomy" id="1795041"/>
    <lineage>
        <taxon>Bacteria</taxon>
        <taxon>Pseudomonadati</taxon>
        <taxon>Pseudomonadota</taxon>
        <taxon>Alphaproteobacteria</taxon>
        <taxon>Rhodobacterales</taxon>
        <taxon>Paracoccaceae</taxon>
        <taxon>Pseudoroseicyclus</taxon>
    </lineage>
</organism>
<keyword evidence="3" id="KW-0963">Cytoplasm</keyword>